<organism evidence="4 5">
    <name type="scientific">Georgenia muralis</name>
    <dbReference type="NCBI Taxonomy" id="154117"/>
    <lineage>
        <taxon>Bacteria</taxon>
        <taxon>Bacillati</taxon>
        <taxon>Actinomycetota</taxon>
        <taxon>Actinomycetes</taxon>
        <taxon>Micrococcales</taxon>
        <taxon>Bogoriellaceae</taxon>
        <taxon>Georgenia</taxon>
    </lineage>
</organism>
<sequence length="505" mass="52873">MNAPPDPWDGAPCGLVRLRPDGTVSAANKTFLSWVGRPVAEVLGGARFTELLSVGGRIFWETHLSPLLLVDGRFDEVALELRTPHGRLPVLVAATARPDGAGQDEVLVAVSGARERSRYERDLLAARRAAETSTARTAALLAATSALSLGVGVDGVGAALLEASTGRLGAAAASLWLTDPDGLVLRSHLGPASPRPRLRPARKGRSTRSEGEWFVAPLHGQTRLHGFLSLLPSPAPGAEPLDPEIVTAVAEQAGLALDRALLYEQSTSIAHQLQDSLLAGEPPSDPRFDVTTAYHPGVDSLEVGGDWFDAFRVDEDTLALVVGDVVGRGLGAAIAMGQLRSAVRAVAGPGTSPAEVLTRLDRFVEQVDGAVSATLAYVELDLGTGRARYACAGHMPPLLLPVDGPGRLVWGGRSTPLGLGHPGRGRVEDTLELATGDRLLLFTDGLVERRDRSLRTGLATLTAHLDEVGGLPPADLVAALTARLLEGGEGHDDVCVLLLRRLGGG</sequence>
<dbReference type="Pfam" id="PF07228">
    <property type="entry name" value="SpoIIE"/>
    <property type="match status" value="1"/>
</dbReference>
<name>A0A3N4Z8L6_9MICO</name>
<accession>A0A3N4Z8L6</accession>
<dbReference type="InterPro" id="IPR036457">
    <property type="entry name" value="PPM-type-like_dom_sf"/>
</dbReference>
<feature type="compositionally biased region" description="Basic residues" evidence="2">
    <location>
        <begin position="196"/>
        <end position="206"/>
    </location>
</feature>
<dbReference type="CDD" id="cd00130">
    <property type="entry name" value="PAS"/>
    <property type="match status" value="1"/>
</dbReference>
<feature type="domain" description="PPM-type phosphatase" evidence="3">
    <location>
        <begin position="288"/>
        <end position="501"/>
    </location>
</feature>
<dbReference type="PANTHER" id="PTHR43156">
    <property type="entry name" value="STAGE II SPORULATION PROTEIN E-RELATED"/>
    <property type="match status" value="1"/>
</dbReference>
<dbReference type="InterPro" id="IPR052016">
    <property type="entry name" value="Bact_Sigma-Reg"/>
</dbReference>
<dbReference type="InterPro" id="IPR001932">
    <property type="entry name" value="PPM-type_phosphatase-like_dom"/>
</dbReference>
<dbReference type="InterPro" id="IPR000014">
    <property type="entry name" value="PAS"/>
</dbReference>
<feature type="region of interest" description="Disordered" evidence="2">
    <location>
        <begin position="187"/>
        <end position="210"/>
    </location>
</feature>
<dbReference type="SUPFAM" id="SSF81606">
    <property type="entry name" value="PP2C-like"/>
    <property type="match status" value="1"/>
</dbReference>
<keyword evidence="1" id="KW-0378">Hydrolase</keyword>
<protein>
    <submittedName>
        <fullName evidence="4">Serine phosphatase RsbU (Regulator of sigma subunit)</fullName>
    </submittedName>
</protein>
<dbReference type="AlphaFoldDB" id="A0A3N4Z8L6"/>
<proteinExistence type="predicted"/>
<dbReference type="InterPro" id="IPR035965">
    <property type="entry name" value="PAS-like_dom_sf"/>
</dbReference>
<dbReference type="SUPFAM" id="SSF55785">
    <property type="entry name" value="PYP-like sensor domain (PAS domain)"/>
    <property type="match status" value="1"/>
</dbReference>
<gene>
    <name evidence="4" type="ORF">EDD32_2890</name>
</gene>
<evidence type="ECO:0000259" key="3">
    <source>
        <dbReference type="SMART" id="SM00331"/>
    </source>
</evidence>
<dbReference type="Gene3D" id="3.30.450.20">
    <property type="entry name" value="PAS domain"/>
    <property type="match status" value="1"/>
</dbReference>
<dbReference type="OrthoDB" id="319881at2"/>
<evidence type="ECO:0000256" key="1">
    <source>
        <dbReference type="ARBA" id="ARBA00022801"/>
    </source>
</evidence>
<evidence type="ECO:0000313" key="5">
    <source>
        <dbReference type="Proteomes" id="UP000280726"/>
    </source>
</evidence>
<dbReference type="RefSeq" id="WP_123918527.1">
    <property type="nucleotide sequence ID" value="NZ_RKRA01000001.1"/>
</dbReference>
<dbReference type="SUPFAM" id="SSF55781">
    <property type="entry name" value="GAF domain-like"/>
    <property type="match status" value="1"/>
</dbReference>
<evidence type="ECO:0000256" key="2">
    <source>
        <dbReference type="SAM" id="MobiDB-lite"/>
    </source>
</evidence>
<dbReference type="EMBL" id="RKRA01000001">
    <property type="protein sequence ID" value="RPF28364.1"/>
    <property type="molecule type" value="Genomic_DNA"/>
</dbReference>
<evidence type="ECO:0000313" key="4">
    <source>
        <dbReference type="EMBL" id="RPF28364.1"/>
    </source>
</evidence>
<dbReference type="Gene3D" id="3.60.40.10">
    <property type="entry name" value="PPM-type phosphatase domain"/>
    <property type="match status" value="1"/>
</dbReference>
<dbReference type="SMART" id="SM00331">
    <property type="entry name" value="PP2C_SIG"/>
    <property type="match status" value="1"/>
</dbReference>
<dbReference type="GO" id="GO:0016791">
    <property type="term" value="F:phosphatase activity"/>
    <property type="evidence" value="ECO:0007669"/>
    <property type="project" value="TreeGrafter"/>
</dbReference>
<reference evidence="4 5" key="1">
    <citation type="submission" date="2018-11" db="EMBL/GenBank/DDBJ databases">
        <title>Sequencing the genomes of 1000 actinobacteria strains.</title>
        <authorList>
            <person name="Klenk H.-P."/>
        </authorList>
    </citation>
    <scope>NUCLEOTIDE SEQUENCE [LARGE SCALE GENOMIC DNA]</scope>
    <source>
        <strain evidence="4 5">DSM 14418</strain>
    </source>
</reference>
<dbReference type="Proteomes" id="UP000280726">
    <property type="component" value="Unassembled WGS sequence"/>
</dbReference>
<keyword evidence="5" id="KW-1185">Reference proteome</keyword>
<dbReference type="PANTHER" id="PTHR43156:SF2">
    <property type="entry name" value="STAGE II SPORULATION PROTEIN E"/>
    <property type="match status" value="1"/>
</dbReference>
<comment type="caution">
    <text evidence="4">The sequence shown here is derived from an EMBL/GenBank/DDBJ whole genome shotgun (WGS) entry which is preliminary data.</text>
</comment>
<dbReference type="InterPro" id="IPR029016">
    <property type="entry name" value="GAF-like_dom_sf"/>
</dbReference>
<dbReference type="Gene3D" id="3.30.450.40">
    <property type="match status" value="1"/>
</dbReference>